<evidence type="ECO:0000313" key="3">
    <source>
        <dbReference type="EMBL" id="GGF09996.1"/>
    </source>
</evidence>
<dbReference type="EMBL" id="BMJQ01000003">
    <property type="protein sequence ID" value="GGF09996.1"/>
    <property type="molecule type" value="Genomic_DNA"/>
</dbReference>
<dbReference type="AlphaFoldDB" id="A0A8J3E2C9"/>
<dbReference type="InterPro" id="IPR007921">
    <property type="entry name" value="CHAP_dom"/>
</dbReference>
<reference evidence="3" key="2">
    <citation type="submission" date="2020-09" db="EMBL/GenBank/DDBJ databases">
        <authorList>
            <person name="Sun Q."/>
            <person name="Zhou Y."/>
        </authorList>
    </citation>
    <scope>NUCLEOTIDE SEQUENCE</scope>
    <source>
        <strain evidence="3">CGMCC 1.15725</strain>
    </source>
</reference>
<dbReference type="InterPro" id="IPR038765">
    <property type="entry name" value="Papain-like_cys_pep_sf"/>
</dbReference>
<keyword evidence="1" id="KW-0732">Signal</keyword>
<reference evidence="3" key="1">
    <citation type="journal article" date="2014" name="Int. J. Syst. Evol. Microbiol.">
        <title>Complete genome sequence of Corynebacterium casei LMG S-19264T (=DSM 44701T), isolated from a smear-ripened cheese.</title>
        <authorList>
            <consortium name="US DOE Joint Genome Institute (JGI-PGF)"/>
            <person name="Walter F."/>
            <person name="Albersmeier A."/>
            <person name="Kalinowski J."/>
            <person name="Ruckert C."/>
        </authorList>
    </citation>
    <scope>NUCLEOTIDE SEQUENCE</scope>
    <source>
        <strain evidence="3">CGMCC 1.15725</strain>
    </source>
</reference>
<name>A0A8J3E2C9_9PROT</name>
<dbReference type="PROSITE" id="PS50911">
    <property type="entry name" value="CHAP"/>
    <property type="match status" value="1"/>
</dbReference>
<dbReference type="Pfam" id="PF05257">
    <property type="entry name" value="CHAP"/>
    <property type="match status" value="1"/>
</dbReference>
<feature type="chain" id="PRO_5035218917" description="Peptidase C51 domain-containing protein" evidence="1">
    <location>
        <begin position="26"/>
        <end position="155"/>
    </location>
</feature>
<evidence type="ECO:0000256" key="1">
    <source>
        <dbReference type="SAM" id="SignalP"/>
    </source>
</evidence>
<dbReference type="Gene3D" id="3.90.1720.10">
    <property type="entry name" value="endopeptidase domain like (from Nostoc punctiforme)"/>
    <property type="match status" value="1"/>
</dbReference>
<comment type="caution">
    <text evidence="3">The sequence shown here is derived from an EMBL/GenBank/DDBJ whole genome shotgun (WGS) entry which is preliminary data.</text>
</comment>
<feature type="signal peptide" evidence="1">
    <location>
        <begin position="1"/>
        <end position="25"/>
    </location>
</feature>
<sequence length="155" mass="17104">MKREVAAIAIATALLTIPAAVPASAMECVAYAKAITKINLRGDAWKWWDSASGEYSRGHKPHMGAVMVFDRTKHMRHGHVAVVVDLISNREVLVDQANWAAGKKNKGKVSTAVSVVDVSENNDWSKVRVRWKDSPDYGRDNPVRGFIYSTPESRG</sequence>
<organism evidence="3 4">
    <name type="scientific">Aliidongia dinghuensis</name>
    <dbReference type="NCBI Taxonomy" id="1867774"/>
    <lineage>
        <taxon>Bacteria</taxon>
        <taxon>Pseudomonadati</taxon>
        <taxon>Pseudomonadota</taxon>
        <taxon>Alphaproteobacteria</taxon>
        <taxon>Rhodospirillales</taxon>
        <taxon>Dongiaceae</taxon>
        <taxon>Aliidongia</taxon>
    </lineage>
</organism>
<proteinExistence type="predicted"/>
<dbReference type="RefSeq" id="WP_189044048.1">
    <property type="nucleotide sequence ID" value="NZ_BMJQ01000003.1"/>
</dbReference>
<feature type="domain" description="Peptidase C51" evidence="2">
    <location>
        <begin position="3"/>
        <end position="128"/>
    </location>
</feature>
<dbReference type="Proteomes" id="UP000646365">
    <property type="component" value="Unassembled WGS sequence"/>
</dbReference>
<gene>
    <name evidence="3" type="ORF">GCM10011611_14420</name>
</gene>
<keyword evidence="4" id="KW-1185">Reference proteome</keyword>
<dbReference type="SUPFAM" id="SSF54001">
    <property type="entry name" value="Cysteine proteinases"/>
    <property type="match status" value="1"/>
</dbReference>
<evidence type="ECO:0000259" key="2">
    <source>
        <dbReference type="PROSITE" id="PS50911"/>
    </source>
</evidence>
<evidence type="ECO:0000313" key="4">
    <source>
        <dbReference type="Proteomes" id="UP000646365"/>
    </source>
</evidence>
<protein>
    <recommendedName>
        <fullName evidence="2">Peptidase C51 domain-containing protein</fullName>
    </recommendedName>
</protein>
<accession>A0A8J3E2C9</accession>